<feature type="non-terminal residue" evidence="3">
    <location>
        <position position="1"/>
    </location>
</feature>
<protein>
    <recommendedName>
        <fullName evidence="2">Dynein heavy chain AAA module D4 domain-containing protein</fullName>
    </recommendedName>
</protein>
<feature type="domain" description="Dynein heavy chain AAA module D4" evidence="2">
    <location>
        <begin position="3"/>
        <end position="50"/>
    </location>
</feature>
<organism evidence="3 4">
    <name type="scientific">Sinanodonta woodiana</name>
    <name type="common">Chinese pond mussel</name>
    <name type="synonym">Anodonta woodiana</name>
    <dbReference type="NCBI Taxonomy" id="1069815"/>
    <lineage>
        <taxon>Eukaryota</taxon>
        <taxon>Metazoa</taxon>
        <taxon>Spiralia</taxon>
        <taxon>Lophotrochozoa</taxon>
        <taxon>Mollusca</taxon>
        <taxon>Bivalvia</taxon>
        <taxon>Autobranchia</taxon>
        <taxon>Heteroconchia</taxon>
        <taxon>Palaeoheterodonta</taxon>
        <taxon>Unionida</taxon>
        <taxon>Unionoidea</taxon>
        <taxon>Unionidae</taxon>
        <taxon>Unioninae</taxon>
        <taxon>Sinanodonta</taxon>
    </lineage>
</organism>
<comment type="caution">
    <text evidence="3">The sequence shown here is derived from an EMBL/GenBank/DDBJ whole genome shotgun (WGS) entry which is preliminary data.</text>
</comment>
<reference evidence="3 4" key="1">
    <citation type="submission" date="2024-11" db="EMBL/GenBank/DDBJ databases">
        <title>Chromosome-level genome assembly of the freshwater bivalve Anodonta woodiana.</title>
        <authorList>
            <person name="Chen X."/>
        </authorList>
    </citation>
    <scope>NUCLEOTIDE SEQUENCE [LARGE SCALE GENOMIC DNA]</scope>
    <source>
        <strain evidence="3">MN2024</strain>
        <tissue evidence="3">Gills</tissue>
    </source>
</reference>
<dbReference type="AlphaFoldDB" id="A0ABD3VA88"/>
<feature type="non-terminal residue" evidence="3">
    <location>
        <position position="78"/>
    </location>
</feature>
<dbReference type="InterPro" id="IPR024317">
    <property type="entry name" value="Dynein_heavy_chain_D4_dom"/>
</dbReference>
<evidence type="ECO:0000256" key="1">
    <source>
        <dbReference type="ARBA" id="ARBA00008887"/>
    </source>
</evidence>
<accession>A0ABD3VA88</accession>
<comment type="similarity">
    <text evidence="1">Belongs to the dynein heavy chain family.</text>
</comment>
<proteinExistence type="inferred from homology"/>
<dbReference type="EMBL" id="JBJQND010000013">
    <property type="protein sequence ID" value="KAL3857823.1"/>
    <property type="molecule type" value="Genomic_DNA"/>
</dbReference>
<dbReference type="Gene3D" id="1.20.920.20">
    <property type="match status" value="1"/>
</dbReference>
<name>A0ABD3VA88_SINWO</name>
<dbReference type="Pfam" id="PF12780">
    <property type="entry name" value="AAA_8"/>
    <property type="match status" value="1"/>
</dbReference>
<evidence type="ECO:0000313" key="4">
    <source>
        <dbReference type="Proteomes" id="UP001634394"/>
    </source>
</evidence>
<gene>
    <name evidence="3" type="ORF">ACJMK2_012456</name>
</gene>
<dbReference type="PANTHER" id="PTHR45703">
    <property type="entry name" value="DYNEIN HEAVY CHAIN"/>
    <property type="match status" value="1"/>
</dbReference>
<dbReference type="Proteomes" id="UP001634394">
    <property type="component" value="Unassembled WGS sequence"/>
</dbReference>
<dbReference type="PANTHER" id="PTHR45703:SF8">
    <property type="entry name" value="DYNEINS HEAVY CHAIN"/>
    <property type="match status" value="1"/>
</dbReference>
<keyword evidence="4" id="KW-1185">Reference proteome</keyword>
<dbReference type="InterPro" id="IPR026983">
    <property type="entry name" value="DHC"/>
</dbReference>
<evidence type="ECO:0000313" key="3">
    <source>
        <dbReference type="EMBL" id="KAL3857823.1"/>
    </source>
</evidence>
<sequence>PQLRISIAQFMANVHRSVNETSQQYLQNEKRYNYTTPKSFLEQIKLYQNLLAKKNAELQARIIRLENGLEKLKSTASQ</sequence>
<evidence type="ECO:0000259" key="2">
    <source>
        <dbReference type="Pfam" id="PF12780"/>
    </source>
</evidence>